<dbReference type="Gene3D" id="3.40.190.10">
    <property type="entry name" value="Periplasmic binding protein-like II"/>
    <property type="match status" value="1"/>
</dbReference>
<name>A0A2A2AUR0_9BURK</name>
<organism evidence="3 4">
    <name type="scientific">Vandammella animalimorsus</name>
    <dbReference type="NCBI Taxonomy" id="2029117"/>
    <lineage>
        <taxon>Bacteria</taxon>
        <taxon>Pseudomonadati</taxon>
        <taxon>Pseudomonadota</taxon>
        <taxon>Betaproteobacteria</taxon>
        <taxon>Burkholderiales</taxon>
        <taxon>Comamonadaceae</taxon>
        <taxon>Vandammella</taxon>
    </lineage>
</organism>
<feature type="chain" id="PRO_5012516612" evidence="2">
    <location>
        <begin position="29"/>
        <end position="329"/>
    </location>
</feature>
<dbReference type="Pfam" id="PF03401">
    <property type="entry name" value="TctC"/>
    <property type="match status" value="1"/>
</dbReference>
<protein>
    <submittedName>
        <fullName evidence="3">MFS transporter</fullName>
    </submittedName>
</protein>
<dbReference type="AlphaFoldDB" id="A0A2A2AUR0"/>
<comment type="caution">
    <text evidence="3">The sequence shown here is derived from an EMBL/GenBank/DDBJ whole genome shotgun (WGS) entry which is preliminary data.</text>
</comment>
<feature type="signal peptide" evidence="2">
    <location>
        <begin position="1"/>
        <end position="28"/>
    </location>
</feature>
<dbReference type="InterPro" id="IPR006311">
    <property type="entry name" value="TAT_signal"/>
</dbReference>
<dbReference type="PROSITE" id="PS51318">
    <property type="entry name" value="TAT"/>
    <property type="match status" value="1"/>
</dbReference>
<dbReference type="CDD" id="cd13578">
    <property type="entry name" value="PBP2_Bug27"/>
    <property type="match status" value="1"/>
</dbReference>
<dbReference type="EMBL" id="NSJE01000015">
    <property type="protein sequence ID" value="PAT42330.1"/>
    <property type="molecule type" value="Genomic_DNA"/>
</dbReference>
<dbReference type="InterPro" id="IPR042100">
    <property type="entry name" value="Bug_dom1"/>
</dbReference>
<accession>A0A2A2AUR0</accession>
<dbReference type="PANTHER" id="PTHR42928">
    <property type="entry name" value="TRICARBOXYLATE-BINDING PROTEIN"/>
    <property type="match status" value="1"/>
</dbReference>
<evidence type="ECO:0000256" key="1">
    <source>
        <dbReference type="ARBA" id="ARBA00006987"/>
    </source>
</evidence>
<dbReference type="PIRSF" id="PIRSF017082">
    <property type="entry name" value="YflP"/>
    <property type="match status" value="1"/>
</dbReference>
<keyword evidence="2" id="KW-0732">Signal</keyword>
<proteinExistence type="inferred from homology"/>
<sequence>MNTLASSQRRKLLLAATALALAANTALAAPPAWPQKTIRIVVPFPPGGTVDGVARLLQPRLQAALGQTVLIDNRAGAGGTVGVREVARSAPDGYTVGMVFDAFTTYPLVYPNLGFDSRKDLVPVTQMASNPLVLVVNPSVPANNLQELIALAKAKPGTLNYASVGAGSSNHLTAEWFKSVAGIDVAHIPYKGGGPAQQDLLGGQVQMMFLSAVLAQPHVRAGKLRALAQTGAKRVDAYRDVPTVAESGYPDFHVESWVGMLAPAGTPSAIIDRLHTEVTAALNNADIKARLAEQGLQPIANTPAQFAQALSDEYAKWQRLISERNLSLE</sequence>
<evidence type="ECO:0000313" key="4">
    <source>
        <dbReference type="Proteomes" id="UP000218439"/>
    </source>
</evidence>
<evidence type="ECO:0000313" key="3">
    <source>
        <dbReference type="EMBL" id="PAT42330.1"/>
    </source>
</evidence>
<dbReference type="SUPFAM" id="SSF53850">
    <property type="entry name" value="Periplasmic binding protein-like II"/>
    <property type="match status" value="1"/>
</dbReference>
<dbReference type="RefSeq" id="WP_095552276.1">
    <property type="nucleotide sequence ID" value="NZ_NSJE01000015.1"/>
</dbReference>
<dbReference type="Proteomes" id="UP000218439">
    <property type="component" value="Unassembled WGS sequence"/>
</dbReference>
<dbReference type="InterPro" id="IPR005064">
    <property type="entry name" value="BUG"/>
</dbReference>
<comment type="similarity">
    <text evidence="1">Belongs to the UPF0065 (bug) family.</text>
</comment>
<reference evidence="3 4" key="1">
    <citation type="submission" date="2017-08" db="EMBL/GenBank/DDBJ databases">
        <title>WGS of Clinical strains of the CDC Group NO-1 linked to zoonotic infections in humans.</title>
        <authorList>
            <person name="Bernier A.-M."/>
            <person name="Bernard K."/>
        </authorList>
    </citation>
    <scope>NUCLEOTIDE SEQUENCE [LARGE SCALE GENOMIC DNA]</scope>
    <source>
        <strain evidence="3 4">NML120219</strain>
    </source>
</reference>
<evidence type="ECO:0000256" key="2">
    <source>
        <dbReference type="SAM" id="SignalP"/>
    </source>
</evidence>
<dbReference type="Gene3D" id="3.40.190.150">
    <property type="entry name" value="Bordetella uptake gene, domain 1"/>
    <property type="match status" value="1"/>
</dbReference>
<dbReference type="PANTHER" id="PTHR42928:SF5">
    <property type="entry name" value="BLR1237 PROTEIN"/>
    <property type="match status" value="1"/>
</dbReference>
<gene>
    <name evidence="3" type="ORF">CK621_09915</name>
</gene>